<protein>
    <recommendedName>
        <fullName evidence="3">Ketoreductase domain-containing protein</fullName>
    </recommendedName>
</protein>
<evidence type="ECO:0000256" key="1">
    <source>
        <dbReference type="ARBA" id="ARBA00006484"/>
    </source>
</evidence>
<dbReference type="PANTHER" id="PTHR42879:SF2">
    <property type="entry name" value="3-OXOACYL-[ACYL-CARRIER-PROTEIN] REDUCTASE FABG"/>
    <property type="match status" value="1"/>
</dbReference>
<feature type="domain" description="Ketoreductase" evidence="3">
    <location>
        <begin position="9"/>
        <end position="189"/>
    </location>
</feature>
<dbReference type="InterPro" id="IPR020904">
    <property type="entry name" value="Sc_DH/Rdtase_CS"/>
</dbReference>
<comment type="similarity">
    <text evidence="1">Belongs to the short-chain dehydrogenases/reductases (SDR) family.</text>
</comment>
<organism evidence="4">
    <name type="scientific">marine sediment metagenome</name>
    <dbReference type="NCBI Taxonomy" id="412755"/>
    <lineage>
        <taxon>unclassified sequences</taxon>
        <taxon>metagenomes</taxon>
        <taxon>ecological metagenomes</taxon>
    </lineage>
</organism>
<reference evidence="4" key="1">
    <citation type="journal article" date="2015" name="Nature">
        <title>Complex archaea that bridge the gap between prokaryotes and eukaryotes.</title>
        <authorList>
            <person name="Spang A."/>
            <person name="Saw J.H."/>
            <person name="Jorgensen S.L."/>
            <person name="Zaremba-Niedzwiedzka K."/>
            <person name="Martijn J."/>
            <person name="Lind A.E."/>
            <person name="van Eijk R."/>
            <person name="Schleper C."/>
            <person name="Guy L."/>
            <person name="Ettema T.J."/>
        </authorList>
    </citation>
    <scope>NUCLEOTIDE SEQUENCE</scope>
</reference>
<name>A0A0F9SPH9_9ZZZZ</name>
<dbReference type="InterPro" id="IPR002347">
    <property type="entry name" value="SDR_fam"/>
</dbReference>
<keyword evidence="2" id="KW-0560">Oxidoreductase</keyword>
<proteinExistence type="inferred from homology"/>
<dbReference type="Pfam" id="PF13561">
    <property type="entry name" value="adh_short_C2"/>
    <property type="match status" value="1"/>
</dbReference>
<dbReference type="NCBIfam" id="NF009466">
    <property type="entry name" value="PRK12826.1-2"/>
    <property type="match status" value="1"/>
</dbReference>
<accession>A0A0F9SPH9</accession>
<dbReference type="EMBL" id="LAZR01000394">
    <property type="protein sequence ID" value="KKN70920.1"/>
    <property type="molecule type" value="Genomic_DNA"/>
</dbReference>
<dbReference type="GO" id="GO:0016491">
    <property type="term" value="F:oxidoreductase activity"/>
    <property type="evidence" value="ECO:0007669"/>
    <property type="project" value="UniProtKB-KW"/>
</dbReference>
<dbReference type="PRINTS" id="PR00081">
    <property type="entry name" value="GDHRDH"/>
</dbReference>
<dbReference type="GO" id="GO:0032787">
    <property type="term" value="P:monocarboxylic acid metabolic process"/>
    <property type="evidence" value="ECO:0007669"/>
    <property type="project" value="UniProtKB-ARBA"/>
</dbReference>
<comment type="caution">
    <text evidence="4">The sequence shown here is derived from an EMBL/GenBank/DDBJ whole genome shotgun (WGS) entry which is preliminary data.</text>
</comment>
<gene>
    <name evidence="4" type="ORF">LCGC14_0426110</name>
</gene>
<dbReference type="InterPro" id="IPR057326">
    <property type="entry name" value="KR_dom"/>
</dbReference>
<dbReference type="PANTHER" id="PTHR42879">
    <property type="entry name" value="3-OXOACYL-(ACYL-CARRIER-PROTEIN) REDUCTASE"/>
    <property type="match status" value="1"/>
</dbReference>
<evidence type="ECO:0000259" key="3">
    <source>
        <dbReference type="SMART" id="SM00822"/>
    </source>
</evidence>
<dbReference type="InterPro" id="IPR036291">
    <property type="entry name" value="NAD(P)-bd_dom_sf"/>
</dbReference>
<dbReference type="AlphaFoldDB" id="A0A0F9SPH9"/>
<dbReference type="Gene3D" id="3.40.50.720">
    <property type="entry name" value="NAD(P)-binding Rossmann-like Domain"/>
    <property type="match status" value="1"/>
</dbReference>
<sequence>MDVQDFNGQRVLVTGAATGIGRACALMLALRGAEVWINHLGQGDASAALVDEIVTAGGRATAIEADVSDPYAVAEMFACITASGPLDGLVNNAGIIQEQPFLDTSEEDWRQIMAVDLDGVYRCCRHALEGMTVAGRGAIVNISSELGHLGRENYVAYCTAKAGVIGLTKSLAREFAPAIRVNGVAPGPVDTAMVSLEHMSEEWIAKELAIPAGRLGRPEEIAAAVCFLLSPSASFFTGQMLGANGGAWMGG</sequence>
<evidence type="ECO:0000313" key="4">
    <source>
        <dbReference type="EMBL" id="KKN70920.1"/>
    </source>
</evidence>
<evidence type="ECO:0000256" key="2">
    <source>
        <dbReference type="ARBA" id="ARBA00023002"/>
    </source>
</evidence>
<dbReference type="SUPFAM" id="SSF51735">
    <property type="entry name" value="NAD(P)-binding Rossmann-fold domains"/>
    <property type="match status" value="1"/>
</dbReference>
<dbReference type="SMART" id="SM00822">
    <property type="entry name" value="PKS_KR"/>
    <property type="match status" value="1"/>
</dbReference>
<dbReference type="FunFam" id="3.40.50.720:FF:000173">
    <property type="entry name" value="3-oxoacyl-[acyl-carrier protein] reductase"/>
    <property type="match status" value="1"/>
</dbReference>
<dbReference type="PRINTS" id="PR00080">
    <property type="entry name" value="SDRFAMILY"/>
</dbReference>
<dbReference type="PROSITE" id="PS00061">
    <property type="entry name" value="ADH_SHORT"/>
    <property type="match status" value="1"/>
</dbReference>
<dbReference type="InterPro" id="IPR050259">
    <property type="entry name" value="SDR"/>
</dbReference>